<dbReference type="OMA" id="LNYHWWW"/>
<evidence type="ECO:0000256" key="6">
    <source>
        <dbReference type="ARBA" id="ARBA00023136"/>
    </source>
</evidence>
<feature type="transmembrane region" description="Helical" evidence="7">
    <location>
        <begin position="298"/>
        <end position="318"/>
    </location>
</feature>
<feature type="transmembrane region" description="Helical" evidence="7">
    <location>
        <begin position="268"/>
        <end position="292"/>
    </location>
</feature>
<keyword evidence="3 7" id="KW-0812">Transmembrane</keyword>
<evidence type="ECO:0000256" key="2">
    <source>
        <dbReference type="ARBA" id="ARBA00005227"/>
    </source>
</evidence>
<dbReference type="GO" id="GO:0072657">
    <property type="term" value="P:protein localization to membrane"/>
    <property type="evidence" value="ECO:0007669"/>
    <property type="project" value="TreeGrafter"/>
</dbReference>
<dbReference type="InterPro" id="IPR004240">
    <property type="entry name" value="EMP70"/>
</dbReference>
<feature type="transmembrane region" description="Helical" evidence="7">
    <location>
        <begin position="489"/>
        <end position="513"/>
    </location>
</feature>
<evidence type="ECO:0000313" key="9">
    <source>
        <dbReference type="Proteomes" id="UP000007799"/>
    </source>
</evidence>
<dbReference type="InParanoid" id="F2UBW5"/>
<feature type="transmembrane region" description="Helical" evidence="7">
    <location>
        <begin position="202"/>
        <end position="224"/>
    </location>
</feature>
<feature type="transmembrane region" description="Helical" evidence="7">
    <location>
        <begin position="424"/>
        <end position="448"/>
    </location>
</feature>
<evidence type="ECO:0000256" key="5">
    <source>
        <dbReference type="ARBA" id="ARBA00022989"/>
    </source>
</evidence>
<proteinExistence type="inferred from homology"/>
<dbReference type="PANTHER" id="PTHR10766:SF111">
    <property type="entry name" value="TRANSMEMBRANE 9 SUPERFAMILY MEMBER 2"/>
    <property type="match status" value="1"/>
</dbReference>
<dbReference type="GeneID" id="16074121"/>
<keyword evidence="4" id="KW-0732">Signal</keyword>
<feature type="transmembrane region" description="Helical" evidence="7">
    <location>
        <begin position="533"/>
        <end position="554"/>
    </location>
</feature>
<organism evidence="9">
    <name type="scientific">Salpingoeca rosetta (strain ATCC 50818 / BSB-021)</name>
    <dbReference type="NCBI Taxonomy" id="946362"/>
    <lineage>
        <taxon>Eukaryota</taxon>
        <taxon>Choanoflagellata</taxon>
        <taxon>Craspedida</taxon>
        <taxon>Salpingoecidae</taxon>
        <taxon>Salpingoeca</taxon>
    </lineage>
</organism>
<keyword evidence="9" id="KW-1185">Reference proteome</keyword>
<dbReference type="RefSeq" id="XP_004993544.1">
    <property type="nucleotide sequence ID" value="XM_004993487.1"/>
</dbReference>
<feature type="transmembrane region" description="Helical" evidence="7">
    <location>
        <begin position="371"/>
        <end position="394"/>
    </location>
</feature>
<evidence type="ECO:0000256" key="7">
    <source>
        <dbReference type="RuleBase" id="RU363079"/>
    </source>
</evidence>
<dbReference type="AlphaFoldDB" id="F2UBW5"/>
<evidence type="ECO:0000256" key="3">
    <source>
        <dbReference type="ARBA" id="ARBA00022692"/>
    </source>
</evidence>
<dbReference type="OrthoDB" id="1666796at2759"/>
<comment type="subcellular location">
    <subcellularLocation>
        <location evidence="1">Membrane</location>
        <topology evidence="1">Multi-pass membrane protein</topology>
    </subcellularLocation>
</comment>
<evidence type="ECO:0000313" key="8">
    <source>
        <dbReference type="EMBL" id="EGD73981.1"/>
    </source>
</evidence>
<reference evidence="8" key="1">
    <citation type="submission" date="2009-08" db="EMBL/GenBank/DDBJ databases">
        <title>Annotation of Salpingoeca rosetta.</title>
        <authorList>
            <consortium name="The Broad Institute Genome Sequencing Platform"/>
            <person name="Russ C."/>
            <person name="Cuomo C."/>
            <person name="Burger G."/>
            <person name="Gray M.W."/>
            <person name="Holland P.W.H."/>
            <person name="King N."/>
            <person name="Lang F.B.F."/>
            <person name="Roger A.J."/>
            <person name="Ruiz-Trillo I."/>
            <person name="Young S.K."/>
            <person name="Zeng Q."/>
            <person name="Gargeya S."/>
            <person name="Alvarado L."/>
            <person name="Berlin A."/>
            <person name="Chapman S.B."/>
            <person name="Chen Z."/>
            <person name="Freedman E."/>
            <person name="Gellesch M."/>
            <person name="Goldberg J."/>
            <person name="Griggs A."/>
            <person name="Gujja S."/>
            <person name="Heilman E."/>
            <person name="Heiman D."/>
            <person name="Howarth C."/>
            <person name="Mehta T."/>
            <person name="Neiman D."/>
            <person name="Pearson M."/>
            <person name="Roberts A."/>
            <person name="Saif S."/>
            <person name="Shea T."/>
            <person name="Shenoy N."/>
            <person name="Sisk P."/>
            <person name="Stolte C."/>
            <person name="Sykes S."/>
            <person name="White J."/>
            <person name="Yandava C."/>
            <person name="Haas B."/>
            <person name="Nusbaum C."/>
            <person name="Birren B."/>
        </authorList>
    </citation>
    <scope>NUCLEOTIDE SEQUENCE [LARGE SCALE GENOMIC DNA]</scope>
    <source>
        <strain evidence="8">ATCC 50818</strain>
    </source>
</reference>
<dbReference type="eggNOG" id="KOG1278">
    <property type="taxonomic scope" value="Eukaryota"/>
</dbReference>
<dbReference type="EMBL" id="GL832967">
    <property type="protein sequence ID" value="EGD73981.1"/>
    <property type="molecule type" value="Genomic_DNA"/>
</dbReference>
<dbReference type="FunCoup" id="F2UBW5">
    <property type="interactions" value="919"/>
</dbReference>
<feature type="transmembrane region" description="Helical" evidence="7">
    <location>
        <begin position="454"/>
        <end position="482"/>
    </location>
</feature>
<keyword evidence="6 7" id="KW-0472">Membrane</keyword>
<name>F2UBW5_SALR5</name>
<keyword evidence="5 7" id="KW-1133">Transmembrane helix</keyword>
<dbReference type="KEGG" id="sre:PTSG_05675"/>
<dbReference type="GO" id="GO:0016020">
    <property type="term" value="C:membrane"/>
    <property type="evidence" value="ECO:0007669"/>
    <property type="project" value="UniProtKB-SubCell"/>
</dbReference>
<dbReference type="GO" id="GO:0005737">
    <property type="term" value="C:cytoplasm"/>
    <property type="evidence" value="ECO:0007669"/>
    <property type="project" value="UniProtKB-ARBA"/>
</dbReference>
<sequence length="564" mass="64651">MQRSKTCEPLCRRTYKNTNKKDISKYNKIVMAIRKDYMHHWILDNLPIVECTSNCKGGIRPEDQPYYRLGFPVGCAIGAAEKSLTACTLRNINNMYQNEMFINNHVDIIIRYHESPEFEGARVVGVEVQPRSIRHESPDALDCSPNRPPQPFKLKMPTKDATEEETLDLIFTYGVYFEESDIKWASRWDTYLRSAEGVSIQWFSIINSLVIVLFLSGMLGIILVRTLYKDIARYNQAEDREDAQEEFGWKLIHGDVFRTPTNPLMLSVLVGSGVQFTCMVVITLFFACLGFLSPATRGGLMTAMVTLWVCLGTPSGYVSARMYKMFGGEKWKTNTIMTATFVPGVVFGLFFILNLLLWAEHSSAALPFGTLVVLAVLWFFISVPLTFVGAYFGYKKATLEHPVRKNHIPRQIPPQPLYTRTLPAILMGGILPFGCIFIQLFFILTSIWGHKLYYVFGFLFLVFLILVVTTIESTILLCYFHLCSENYHWWWRAFLTGGASAIYLLIYEIIFYFRQMEVDGKANLFLYLGYSTIASFLFFLMTGTFGFVGCFYFVRRIYAVIKVD</sequence>
<comment type="similarity">
    <text evidence="2 7">Belongs to the nonaspanin (TM9SF) (TC 9.A.2) family.</text>
</comment>
<feature type="transmembrane region" description="Helical" evidence="7">
    <location>
        <begin position="339"/>
        <end position="359"/>
    </location>
</feature>
<dbReference type="Proteomes" id="UP000007799">
    <property type="component" value="Unassembled WGS sequence"/>
</dbReference>
<evidence type="ECO:0000256" key="4">
    <source>
        <dbReference type="ARBA" id="ARBA00022729"/>
    </source>
</evidence>
<dbReference type="Pfam" id="PF02990">
    <property type="entry name" value="EMP70"/>
    <property type="match status" value="1"/>
</dbReference>
<evidence type="ECO:0000256" key="1">
    <source>
        <dbReference type="ARBA" id="ARBA00004141"/>
    </source>
</evidence>
<dbReference type="PANTHER" id="PTHR10766">
    <property type="entry name" value="TRANSMEMBRANE 9 SUPERFAMILY PROTEIN"/>
    <property type="match status" value="1"/>
</dbReference>
<accession>F2UBW5</accession>
<gene>
    <name evidence="8" type="ORF">PTSG_05675</name>
</gene>
<protein>
    <recommendedName>
        <fullName evidence="7">Transmembrane 9 superfamily member</fullName>
    </recommendedName>
</protein>